<comment type="subunit">
    <text evidence="7">Heteromultimer composed of HisG and HisZ subunits.</text>
</comment>
<evidence type="ECO:0000313" key="10">
    <source>
        <dbReference type="EMBL" id="AOU97376.1"/>
    </source>
</evidence>
<feature type="binding site" evidence="8">
    <location>
        <position position="130"/>
    </location>
    <ligand>
        <name>L-histidine</name>
        <dbReference type="ChEBI" id="CHEBI:57595"/>
    </ligand>
</feature>
<dbReference type="HAMAP" id="MF_00125">
    <property type="entry name" value="HisZ"/>
    <property type="match status" value="1"/>
</dbReference>
<dbReference type="KEGG" id="aprs:BI364_04680"/>
<evidence type="ECO:0000256" key="2">
    <source>
        <dbReference type="ARBA" id="ARBA00004667"/>
    </source>
</evidence>
<keyword evidence="10" id="KW-0328">Glycosyltransferase</keyword>
<dbReference type="Gene3D" id="3.30.930.10">
    <property type="entry name" value="Bira Bifunctional Protein, Domain 2"/>
    <property type="match status" value="1"/>
</dbReference>
<dbReference type="RefSeq" id="WP_070077762.1">
    <property type="nucleotide sequence ID" value="NZ_CP017415.1"/>
</dbReference>
<keyword evidence="5 7" id="KW-0963">Cytoplasm</keyword>
<dbReference type="EMBL" id="CP017415">
    <property type="protein sequence ID" value="AOU97376.1"/>
    <property type="molecule type" value="Genomic_DNA"/>
</dbReference>
<evidence type="ECO:0000256" key="3">
    <source>
        <dbReference type="ARBA" id="ARBA00005539"/>
    </source>
</evidence>
<evidence type="ECO:0000259" key="9">
    <source>
        <dbReference type="Pfam" id="PF13393"/>
    </source>
</evidence>
<evidence type="ECO:0000256" key="8">
    <source>
        <dbReference type="PIRSR" id="PIRSR001549-1"/>
    </source>
</evidence>
<evidence type="ECO:0000256" key="6">
    <source>
        <dbReference type="ARBA" id="ARBA00025246"/>
    </source>
</evidence>
<feature type="binding site" evidence="8">
    <location>
        <position position="112"/>
    </location>
    <ligand>
        <name>L-histidine</name>
        <dbReference type="ChEBI" id="CHEBI:57595"/>
    </ligand>
</feature>
<protein>
    <recommendedName>
        <fullName evidence="4 7">ATP phosphoribosyltransferase regulatory subunit</fullName>
    </recommendedName>
</protein>
<comment type="subcellular location">
    <subcellularLocation>
        <location evidence="1 7">Cytoplasm</location>
    </subcellularLocation>
</comment>
<feature type="binding site" evidence="8">
    <location>
        <position position="126"/>
    </location>
    <ligand>
        <name>L-histidine</name>
        <dbReference type="ChEBI" id="CHEBI:57595"/>
    </ligand>
</feature>
<dbReference type="InterPro" id="IPR041715">
    <property type="entry name" value="HisRS-like_core"/>
</dbReference>
<proteinExistence type="inferred from homology"/>
<feature type="domain" description="Class II Histidinyl-tRNA synthetase (HisRS)-like catalytic core" evidence="9">
    <location>
        <begin position="12"/>
        <end position="323"/>
    </location>
</feature>
<comment type="function">
    <text evidence="6 7">Required for the first step of histidine biosynthesis. May allow the feedback regulation of ATP phosphoribosyltransferase activity by histidine.</text>
</comment>
<dbReference type="Proteomes" id="UP000095401">
    <property type="component" value="Chromosome"/>
</dbReference>
<comment type="similarity">
    <text evidence="3 7">Belongs to the class-II aminoacyl-tRNA synthetase family. HisZ subfamily.</text>
</comment>
<keyword evidence="7" id="KW-0028">Amino-acid biosynthesis</keyword>
<name>A0A1D8ILN3_9GAMM</name>
<dbReference type="InterPro" id="IPR045864">
    <property type="entry name" value="aa-tRNA-synth_II/BPL/LPL"/>
</dbReference>
<accession>A0A1D8ILN3</accession>
<keyword evidence="7" id="KW-0368">Histidine biosynthesis</keyword>
<dbReference type="GO" id="GO:0000105">
    <property type="term" value="P:L-histidine biosynthetic process"/>
    <property type="evidence" value="ECO:0007669"/>
    <property type="project" value="UniProtKB-UniRule"/>
</dbReference>
<dbReference type="GO" id="GO:0005737">
    <property type="term" value="C:cytoplasm"/>
    <property type="evidence" value="ECO:0007669"/>
    <property type="project" value="UniProtKB-SubCell"/>
</dbReference>
<dbReference type="CDD" id="cd00773">
    <property type="entry name" value="HisRS-like_core"/>
    <property type="match status" value="1"/>
</dbReference>
<organism evidence="10 11">
    <name type="scientific">Acidihalobacter yilgarnensis</name>
    <dbReference type="NCBI Taxonomy" id="2819280"/>
    <lineage>
        <taxon>Bacteria</taxon>
        <taxon>Pseudomonadati</taxon>
        <taxon>Pseudomonadota</taxon>
        <taxon>Gammaproteobacteria</taxon>
        <taxon>Chromatiales</taxon>
        <taxon>Ectothiorhodospiraceae</taxon>
        <taxon>Acidihalobacter</taxon>
    </lineage>
</organism>
<dbReference type="InterPro" id="IPR004517">
    <property type="entry name" value="HisZ"/>
</dbReference>
<dbReference type="Pfam" id="PF13393">
    <property type="entry name" value="tRNA-synt_His"/>
    <property type="match status" value="1"/>
</dbReference>
<dbReference type="NCBIfam" id="NF008935">
    <property type="entry name" value="PRK12292.1-1"/>
    <property type="match status" value="1"/>
</dbReference>
<dbReference type="UniPathway" id="UPA00031">
    <property type="reaction ID" value="UER00006"/>
</dbReference>
<gene>
    <name evidence="7" type="primary">hisZ</name>
    <name evidence="10" type="ORF">BI364_04680</name>
</gene>
<evidence type="ECO:0000256" key="5">
    <source>
        <dbReference type="ARBA" id="ARBA00022490"/>
    </source>
</evidence>
<comment type="pathway">
    <text evidence="2 7">Amino-acid biosynthesis; L-histidine biosynthesis; L-histidine from 5-phospho-alpha-D-ribose 1-diphosphate: step 1/9.</text>
</comment>
<evidence type="ECO:0000256" key="1">
    <source>
        <dbReference type="ARBA" id="ARBA00004496"/>
    </source>
</evidence>
<keyword evidence="11" id="KW-1185">Reference proteome</keyword>
<evidence type="ECO:0000256" key="7">
    <source>
        <dbReference type="HAMAP-Rule" id="MF_00125"/>
    </source>
</evidence>
<keyword evidence="10" id="KW-0808">Transferase</keyword>
<evidence type="ECO:0000256" key="4">
    <source>
        <dbReference type="ARBA" id="ARBA00020397"/>
    </source>
</evidence>
<reference evidence="11" key="1">
    <citation type="submission" date="2016-09" db="EMBL/GenBank/DDBJ databases">
        <title>Acidihalobacter prosperus F5.</title>
        <authorList>
            <person name="Khaleque H.N."/>
            <person name="Ramsay J.P."/>
            <person name="Kaksonen A.H."/>
            <person name="Boxall N.J."/>
            <person name="Watkin E.L.J."/>
        </authorList>
    </citation>
    <scope>NUCLEOTIDE SEQUENCE [LARGE SCALE GENOMIC DNA]</scope>
    <source>
        <strain evidence="11">F5</strain>
    </source>
</reference>
<sequence>MNDPAYWLLPEGIEETLPPAAAQLERVRRELLDMYRVWGYELVIPPLIEYLESLLTGAGRELDLETFKLTDQLNGRLMGVRADITPQVARIDAHRLHREVPVRLCYMARVLRTRPQGLGGTRSPLQVGAELYGHAGIDSDVEIIRLMLATLKACGIGRVHVDLGHIDIFRCLVEAARLEPEIETELFELLQRKAVAEMSEQLAASGLGEIHRRRFLDLANLNGGAEVLLQARERFAGVDARIDAALDYLDDVAAAIRHEAPDVELCFDLGELRGYHYHSGLVYAAYVPGRGQELARGGRYDGIGKAFGRARPATGFSADLEGLLEAGAREDIAATARIYAPAEGNAALDDEIRRLRDEGRIVIRALCGQQGDARAMGCDQILVRHGDQWLLTEVN</sequence>
<dbReference type="NCBIfam" id="NF009086">
    <property type="entry name" value="PRK12421.1"/>
    <property type="match status" value="1"/>
</dbReference>
<comment type="miscellaneous">
    <text evidence="7">This function is generally fulfilled by the C-terminal part of HisG, which is missing in some bacteria such as this one.</text>
</comment>
<dbReference type="SUPFAM" id="SSF55681">
    <property type="entry name" value="Class II aaRS and biotin synthetases"/>
    <property type="match status" value="1"/>
</dbReference>
<feature type="binding site" evidence="8">
    <location>
        <position position="273"/>
    </location>
    <ligand>
        <name>L-histidine</name>
        <dbReference type="ChEBI" id="CHEBI:57595"/>
    </ligand>
</feature>
<dbReference type="PANTHER" id="PTHR11476">
    <property type="entry name" value="HISTIDYL-TRNA SYNTHETASE"/>
    <property type="match status" value="1"/>
</dbReference>
<dbReference type="PANTHER" id="PTHR11476:SF7">
    <property type="entry name" value="HISTIDINE--TRNA LIGASE"/>
    <property type="match status" value="1"/>
</dbReference>
<dbReference type="GO" id="GO:0016757">
    <property type="term" value="F:glycosyltransferase activity"/>
    <property type="evidence" value="ECO:0007669"/>
    <property type="project" value="UniProtKB-KW"/>
</dbReference>
<dbReference type="PIRSF" id="PIRSF001549">
    <property type="entry name" value="His-tRNA_synth"/>
    <property type="match status" value="1"/>
</dbReference>
<evidence type="ECO:0000313" key="11">
    <source>
        <dbReference type="Proteomes" id="UP000095401"/>
    </source>
</evidence>
<dbReference type="NCBIfam" id="TIGR00443">
    <property type="entry name" value="hisZ_biosyn_reg"/>
    <property type="match status" value="1"/>
</dbReference>
<feature type="binding site" evidence="8">
    <location>
        <begin position="83"/>
        <end position="85"/>
    </location>
    <ligand>
        <name>L-histidine</name>
        <dbReference type="ChEBI" id="CHEBI:57595"/>
    </ligand>
</feature>
<dbReference type="AlphaFoldDB" id="A0A1D8ILN3"/>
<dbReference type="InterPro" id="IPR004516">
    <property type="entry name" value="HisRS/HisZ"/>
</dbReference>